<dbReference type="InterPro" id="IPR020057">
    <property type="entry name" value="Ribosomal_bL25_b-dom"/>
</dbReference>
<dbReference type="Gene3D" id="2.40.240.10">
    <property type="entry name" value="Ribosomal Protein L25, Chain P"/>
    <property type="match status" value="1"/>
</dbReference>
<dbReference type="GO" id="GO:0008097">
    <property type="term" value="F:5S rRNA binding"/>
    <property type="evidence" value="ECO:0007669"/>
    <property type="project" value="InterPro"/>
</dbReference>
<dbReference type="EMBL" id="LWSG01000019">
    <property type="protein sequence ID" value="OAS85723.1"/>
    <property type="molecule type" value="Genomic_DNA"/>
</dbReference>
<dbReference type="InterPro" id="IPR001021">
    <property type="entry name" value="Ribosomal_bL25_long"/>
</dbReference>
<feature type="region of interest" description="Disordered" evidence="6">
    <location>
        <begin position="177"/>
        <end position="208"/>
    </location>
</feature>
<evidence type="ECO:0000256" key="4">
    <source>
        <dbReference type="ARBA" id="ARBA00023274"/>
    </source>
</evidence>
<dbReference type="Proteomes" id="UP000078534">
    <property type="component" value="Unassembled WGS sequence"/>
</dbReference>
<evidence type="ECO:0000256" key="5">
    <source>
        <dbReference type="HAMAP-Rule" id="MF_01334"/>
    </source>
</evidence>
<organism evidence="9 10">
    <name type="scientific">Metabacillus litoralis</name>
    <dbReference type="NCBI Taxonomy" id="152268"/>
    <lineage>
        <taxon>Bacteria</taxon>
        <taxon>Bacillati</taxon>
        <taxon>Bacillota</taxon>
        <taxon>Bacilli</taxon>
        <taxon>Bacillales</taxon>
        <taxon>Bacillaceae</taxon>
        <taxon>Metabacillus</taxon>
    </lineage>
</organism>
<dbReference type="NCBIfam" id="TIGR00731">
    <property type="entry name" value="bL25_bact_ctc"/>
    <property type="match status" value="1"/>
</dbReference>
<dbReference type="InterPro" id="IPR020056">
    <property type="entry name" value="Rbsml_bL25/Gln-tRNA_synth_N"/>
</dbReference>
<dbReference type="InterPro" id="IPR011035">
    <property type="entry name" value="Ribosomal_bL25/Gln-tRNA_synth"/>
</dbReference>
<name>A0A179SZM8_9BACI</name>
<dbReference type="HAMAP" id="MF_01334">
    <property type="entry name" value="Ribosomal_bL25_CTC"/>
    <property type="match status" value="1"/>
</dbReference>
<keyword evidence="1 5" id="KW-0699">rRNA-binding</keyword>
<keyword evidence="2 5" id="KW-0694">RNA-binding</keyword>
<evidence type="ECO:0000313" key="10">
    <source>
        <dbReference type="Proteomes" id="UP000078534"/>
    </source>
</evidence>
<comment type="caution">
    <text evidence="9">The sequence shown here is derived from an EMBL/GenBank/DDBJ whole genome shotgun (WGS) entry which is preliminary data.</text>
</comment>
<dbReference type="AlphaFoldDB" id="A0A179SZM8"/>
<evidence type="ECO:0000259" key="7">
    <source>
        <dbReference type="Pfam" id="PF01386"/>
    </source>
</evidence>
<keyword evidence="4 5" id="KW-0687">Ribonucleoprotein</keyword>
<reference evidence="10" key="1">
    <citation type="submission" date="2016-04" db="EMBL/GenBank/DDBJ databases">
        <authorList>
            <person name="Lyu Z."/>
            <person name="Lyu W."/>
        </authorList>
    </citation>
    <scope>NUCLEOTIDE SEQUENCE [LARGE SCALE GENOMIC DNA]</scope>
    <source>
        <strain evidence="10">C44</strain>
    </source>
</reference>
<dbReference type="Pfam" id="PF01386">
    <property type="entry name" value="Ribosomal_L25p"/>
    <property type="match status" value="1"/>
</dbReference>
<sequence length="208" mass="22805">MTTLQATERTEFTNSAKRKIRESGKVPAVIYGKASENKSVALDSIELIKTLREEGKNSIITLDVNGSSHAVMLYDMQKDPLKNEIVHADFHIVDMKSDVQVEVPIHLTGEALGVKDGGVLQQPLHEVTITAKPGKIPQTIDVDITNLGVNETLLIKDIPNNGNYSFVQDEEQVIASVLPPQQEAEIDSGEEQEAGTPENEEGREHNAE</sequence>
<keyword evidence="10" id="KW-1185">Reference proteome</keyword>
<dbReference type="InterPro" id="IPR029751">
    <property type="entry name" value="Ribosomal_L25_dom"/>
</dbReference>
<protein>
    <recommendedName>
        <fullName evidence="5">Large ribosomal subunit protein bL25</fullName>
    </recommendedName>
    <alternativeName>
        <fullName evidence="5">General stress protein CTC</fullName>
    </alternativeName>
</protein>
<dbReference type="GO" id="GO:0022625">
    <property type="term" value="C:cytosolic large ribosomal subunit"/>
    <property type="evidence" value="ECO:0007669"/>
    <property type="project" value="TreeGrafter"/>
</dbReference>
<dbReference type="PANTHER" id="PTHR33284">
    <property type="entry name" value="RIBOSOMAL PROTEIN L25/GLN-TRNA SYNTHETASE, ANTI-CODON-BINDING DOMAIN-CONTAINING PROTEIN"/>
    <property type="match status" value="1"/>
</dbReference>
<evidence type="ECO:0000256" key="3">
    <source>
        <dbReference type="ARBA" id="ARBA00022980"/>
    </source>
</evidence>
<evidence type="ECO:0000259" key="8">
    <source>
        <dbReference type="Pfam" id="PF14693"/>
    </source>
</evidence>
<feature type="compositionally biased region" description="Acidic residues" evidence="6">
    <location>
        <begin position="184"/>
        <end position="199"/>
    </location>
</feature>
<dbReference type="InterPro" id="IPR037121">
    <property type="entry name" value="Ribosomal_bL25_C"/>
</dbReference>
<feature type="domain" description="Large ribosomal subunit protein bL25 L25" evidence="7">
    <location>
        <begin position="4"/>
        <end position="90"/>
    </location>
</feature>
<dbReference type="GO" id="GO:0006412">
    <property type="term" value="P:translation"/>
    <property type="evidence" value="ECO:0007669"/>
    <property type="project" value="UniProtKB-UniRule"/>
</dbReference>
<accession>A0A179SZM8</accession>
<dbReference type="Gene3D" id="2.170.120.20">
    <property type="entry name" value="Ribosomal protein L25, beta domain"/>
    <property type="match status" value="1"/>
</dbReference>
<dbReference type="CDD" id="cd00495">
    <property type="entry name" value="Ribosomal_L25_TL5_CTC"/>
    <property type="match status" value="1"/>
</dbReference>
<gene>
    <name evidence="5" type="primary">rplY</name>
    <name evidence="5" type="synonym">ctc</name>
    <name evidence="9" type="ORF">A6K24_23770</name>
</gene>
<evidence type="ECO:0000256" key="6">
    <source>
        <dbReference type="SAM" id="MobiDB-lite"/>
    </source>
</evidence>
<dbReference type="RefSeq" id="WP_066333508.1">
    <property type="nucleotide sequence ID" value="NZ_LWSG01000019.1"/>
</dbReference>
<evidence type="ECO:0000256" key="1">
    <source>
        <dbReference type="ARBA" id="ARBA00022730"/>
    </source>
</evidence>
<comment type="subunit">
    <text evidence="5">Part of the 50S ribosomal subunit; part of the 5S rRNA/L5/L18/L25 subcomplex. Contacts the 5S rRNA. Binds to the 5S rRNA independently of L5 and L18.</text>
</comment>
<evidence type="ECO:0000313" key="9">
    <source>
        <dbReference type="EMBL" id="OAS85723.1"/>
    </source>
</evidence>
<evidence type="ECO:0000256" key="2">
    <source>
        <dbReference type="ARBA" id="ARBA00022884"/>
    </source>
</evidence>
<comment type="similarity">
    <text evidence="5">Belongs to the bacterial ribosomal protein bL25 family. CTC subfamily.</text>
</comment>
<proteinExistence type="inferred from homology"/>
<keyword evidence="3 5" id="KW-0689">Ribosomal protein</keyword>
<dbReference type="Pfam" id="PF14693">
    <property type="entry name" value="Ribosomal_TL5_C"/>
    <property type="match status" value="1"/>
</dbReference>
<dbReference type="SUPFAM" id="SSF50715">
    <property type="entry name" value="Ribosomal protein L25-like"/>
    <property type="match status" value="1"/>
</dbReference>
<dbReference type="STRING" id="152268.A6K24_23770"/>
<comment type="function">
    <text evidence="5">This is one of the proteins that binds to the 5S RNA in the ribosome where it forms part of the central protuberance.</text>
</comment>
<feature type="domain" description="Large ribosomal subunit protein bL25 beta" evidence="8">
    <location>
        <begin position="99"/>
        <end position="181"/>
    </location>
</feature>
<dbReference type="PANTHER" id="PTHR33284:SF1">
    <property type="entry name" value="RIBOSOMAL PROTEIN L25_GLN-TRNA SYNTHETASE, ANTI-CODON-BINDING DOMAIN-CONTAINING PROTEIN"/>
    <property type="match status" value="1"/>
</dbReference>
<dbReference type="GO" id="GO:0003735">
    <property type="term" value="F:structural constituent of ribosome"/>
    <property type="evidence" value="ECO:0007669"/>
    <property type="project" value="InterPro"/>
</dbReference>
<dbReference type="InterPro" id="IPR020930">
    <property type="entry name" value="Ribosomal_uL5_bac-type"/>
</dbReference>
<dbReference type="OrthoDB" id="9790002at2"/>
<dbReference type="NCBIfam" id="NF004133">
    <property type="entry name" value="PRK05618.2-4"/>
    <property type="match status" value="1"/>
</dbReference>